<dbReference type="EMBL" id="BMAU01021377">
    <property type="protein sequence ID" value="GFY26752.1"/>
    <property type="molecule type" value="Genomic_DNA"/>
</dbReference>
<sequence length="106" mass="11749">MPSNTFPVHMEYVLVKSVGPNVLWVVASEITSTGGLENISLPSSSMPKLWRSVVSPSIVKKSNLSHRHSQHSFLQFGNFNELNRTVTCMVLEAKAIDRPTSSPLLR</sequence>
<evidence type="ECO:0000313" key="1">
    <source>
        <dbReference type="EMBL" id="GFY26752.1"/>
    </source>
</evidence>
<comment type="caution">
    <text evidence="1">The sequence shown here is derived from an EMBL/GenBank/DDBJ whole genome shotgun (WGS) entry which is preliminary data.</text>
</comment>
<name>A0A8X6W1V8_TRICX</name>
<keyword evidence="2" id="KW-1185">Reference proteome</keyword>
<dbReference type="Proteomes" id="UP000887159">
    <property type="component" value="Unassembled WGS sequence"/>
</dbReference>
<accession>A0A8X6W1V8</accession>
<dbReference type="AlphaFoldDB" id="A0A8X6W1V8"/>
<gene>
    <name evidence="1" type="ORF">TNCV_4374981</name>
</gene>
<evidence type="ECO:0000313" key="2">
    <source>
        <dbReference type="Proteomes" id="UP000887159"/>
    </source>
</evidence>
<reference evidence="1" key="1">
    <citation type="submission" date="2020-08" db="EMBL/GenBank/DDBJ databases">
        <title>Multicomponent nature underlies the extraordinary mechanical properties of spider dragline silk.</title>
        <authorList>
            <person name="Kono N."/>
            <person name="Nakamura H."/>
            <person name="Mori M."/>
            <person name="Yoshida Y."/>
            <person name="Ohtoshi R."/>
            <person name="Malay A.D."/>
            <person name="Moran D.A.P."/>
            <person name="Tomita M."/>
            <person name="Numata K."/>
            <person name="Arakawa K."/>
        </authorList>
    </citation>
    <scope>NUCLEOTIDE SEQUENCE</scope>
</reference>
<proteinExistence type="predicted"/>
<organism evidence="1 2">
    <name type="scientific">Trichonephila clavipes</name>
    <name type="common">Golden silk orbweaver</name>
    <name type="synonym">Nephila clavipes</name>
    <dbReference type="NCBI Taxonomy" id="2585209"/>
    <lineage>
        <taxon>Eukaryota</taxon>
        <taxon>Metazoa</taxon>
        <taxon>Ecdysozoa</taxon>
        <taxon>Arthropoda</taxon>
        <taxon>Chelicerata</taxon>
        <taxon>Arachnida</taxon>
        <taxon>Araneae</taxon>
        <taxon>Araneomorphae</taxon>
        <taxon>Entelegynae</taxon>
        <taxon>Araneoidea</taxon>
        <taxon>Nephilidae</taxon>
        <taxon>Trichonephila</taxon>
    </lineage>
</organism>
<protein>
    <submittedName>
        <fullName evidence="1">Uncharacterized protein</fullName>
    </submittedName>
</protein>